<feature type="region of interest" description="Disordered" evidence="1">
    <location>
        <begin position="1"/>
        <end position="26"/>
    </location>
</feature>
<reference evidence="2" key="1">
    <citation type="journal article" date="2023" name="Plant J.">
        <title>The genome of the king protea, Protea cynaroides.</title>
        <authorList>
            <person name="Chang J."/>
            <person name="Duong T.A."/>
            <person name="Schoeman C."/>
            <person name="Ma X."/>
            <person name="Roodt D."/>
            <person name="Barker N."/>
            <person name="Li Z."/>
            <person name="Van de Peer Y."/>
            <person name="Mizrachi E."/>
        </authorList>
    </citation>
    <scope>NUCLEOTIDE SEQUENCE</scope>
    <source>
        <tissue evidence="2">Young leaves</tissue>
    </source>
</reference>
<evidence type="ECO:0000256" key="1">
    <source>
        <dbReference type="SAM" id="MobiDB-lite"/>
    </source>
</evidence>
<protein>
    <submittedName>
        <fullName evidence="2">Uncharacterized protein</fullName>
    </submittedName>
</protein>
<gene>
    <name evidence="2" type="ORF">NE237_018430</name>
</gene>
<dbReference type="Proteomes" id="UP001141806">
    <property type="component" value="Unassembled WGS sequence"/>
</dbReference>
<accession>A0A9Q0K9V0</accession>
<sequence length="118" mass="13500">MQREKNKNSSNQQTKGAPISPEQKRQHIIYGRRSCRELIGNFLHSSSLSLAAKVLHPSSSVWLQENRFSSKPLCLLKILIRLNFGFHCKTSSSFFFKTFIEKPLCPTFGFSAFVDPLH</sequence>
<proteinExistence type="predicted"/>
<evidence type="ECO:0000313" key="3">
    <source>
        <dbReference type="Proteomes" id="UP001141806"/>
    </source>
</evidence>
<organism evidence="2 3">
    <name type="scientific">Protea cynaroides</name>
    <dbReference type="NCBI Taxonomy" id="273540"/>
    <lineage>
        <taxon>Eukaryota</taxon>
        <taxon>Viridiplantae</taxon>
        <taxon>Streptophyta</taxon>
        <taxon>Embryophyta</taxon>
        <taxon>Tracheophyta</taxon>
        <taxon>Spermatophyta</taxon>
        <taxon>Magnoliopsida</taxon>
        <taxon>Proteales</taxon>
        <taxon>Proteaceae</taxon>
        <taxon>Protea</taxon>
    </lineage>
</organism>
<keyword evidence="3" id="KW-1185">Reference proteome</keyword>
<dbReference type="EMBL" id="JAMYWD010000007">
    <property type="protein sequence ID" value="KAJ4966581.1"/>
    <property type="molecule type" value="Genomic_DNA"/>
</dbReference>
<evidence type="ECO:0000313" key="2">
    <source>
        <dbReference type="EMBL" id="KAJ4966581.1"/>
    </source>
</evidence>
<comment type="caution">
    <text evidence="2">The sequence shown here is derived from an EMBL/GenBank/DDBJ whole genome shotgun (WGS) entry which is preliminary data.</text>
</comment>
<name>A0A9Q0K9V0_9MAGN</name>
<dbReference type="AlphaFoldDB" id="A0A9Q0K9V0"/>